<proteinExistence type="predicted"/>
<keyword evidence="2" id="KW-1185">Reference proteome</keyword>
<evidence type="ECO:0000313" key="2">
    <source>
        <dbReference type="Proteomes" id="UP001629536"/>
    </source>
</evidence>
<dbReference type="RefSeq" id="WP_408126044.1">
    <property type="nucleotide sequence ID" value="NZ_JBFNFH010000001.1"/>
</dbReference>
<comment type="caution">
    <text evidence="1">The sequence shown here is derived from an EMBL/GenBank/DDBJ whole genome shotgun (WGS) entry which is preliminary data.</text>
</comment>
<protein>
    <submittedName>
        <fullName evidence="1">Uncharacterized protein</fullName>
    </submittedName>
</protein>
<dbReference type="EMBL" id="JBFNFH010000001">
    <property type="protein sequence ID" value="MFM1524081.1"/>
    <property type="molecule type" value="Genomic_DNA"/>
</dbReference>
<accession>A0ABW9F538</accession>
<organism evidence="1 2">
    <name type="scientific">Helcococcus bovis</name>
    <dbReference type="NCBI Taxonomy" id="3153252"/>
    <lineage>
        <taxon>Bacteria</taxon>
        <taxon>Bacillati</taxon>
        <taxon>Bacillota</taxon>
        <taxon>Tissierellia</taxon>
        <taxon>Tissierellales</taxon>
        <taxon>Peptoniphilaceae</taxon>
        <taxon>Helcococcus</taxon>
    </lineage>
</organism>
<gene>
    <name evidence="1" type="ORF">ABGF40_00150</name>
</gene>
<sequence>MEHGKSKDKTALEEISEKYKIKTCSIVSMDEVTQSLKENTDIIDENINES</sequence>
<dbReference type="Proteomes" id="UP001629536">
    <property type="component" value="Unassembled WGS sequence"/>
</dbReference>
<reference evidence="1 2" key="1">
    <citation type="journal article" date="2024" name="Front. Microbiol.">
        <title>Pangenomic and biochemical analyses of Helcococcus ovis reveal widespread tetracycline resistance and a novel bacterial species, Helcococcus bovis.</title>
        <authorList>
            <person name="Cunha F."/>
            <person name="Zhai Y."/>
            <person name="Casaro S."/>
            <person name="Jones K.L."/>
            <person name="Hernandez M."/>
            <person name="Bisinotto R.S."/>
            <person name="Kariyawasam S."/>
            <person name="Brown M.B."/>
            <person name="Phillips A."/>
            <person name="Jeong K.C."/>
            <person name="Galvao K.N."/>
        </authorList>
    </citation>
    <scope>NUCLEOTIDE SEQUENCE [LARGE SCALE GENOMIC DNA]</scope>
    <source>
        <strain evidence="1 2">KG197</strain>
    </source>
</reference>
<name>A0ABW9F538_9FIRM</name>
<evidence type="ECO:0000313" key="1">
    <source>
        <dbReference type="EMBL" id="MFM1524081.1"/>
    </source>
</evidence>